<dbReference type="AlphaFoldDB" id="A0A4R0NSU3"/>
<evidence type="ECO:0000256" key="1">
    <source>
        <dbReference type="ARBA" id="ARBA00022741"/>
    </source>
</evidence>
<name>A0A4R0NSU3_9SPHI</name>
<dbReference type="PANTHER" id="PTHR11070:SF3">
    <property type="entry name" value="DNA 3'-5' HELICASE"/>
    <property type="match status" value="1"/>
</dbReference>
<comment type="caution">
    <text evidence="11">The sequence shown here is derived from an EMBL/GenBank/DDBJ whole genome shotgun (WGS) entry which is preliminary data.</text>
</comment>
<dbReference type="Pfam" id="PF13361">
    <property type="entry name" value="UvrD_C"/>
    <property type="match status" value="1"/>
</dbReference>
<evidence type="ECO:0000256" key="3">
    <source>
        <dbReference type="ARBA" id="ARBA00022806"/>
    </source>
</evidence>
<keyword evidence="5" id="KW-0413">Isomerase</keyword>
<dbReference type="SUPFAM" id="SSF52540">
    <property type="entry name" value="P-loop containing nucleoside triphosphate hydrolases"/>
    <property type="match status" value="1"/>
</dbReference>
<evidence type="ECO:0000256" key="4">
    <source>
        <dbReference type="ARBA" id="ARBA00022840"/>
    </source>
</evidence>
<sequence length="631" mass="72804">MVEEITLEPEVVQIFECIDQGKNFLLSGGAGSGKTYSLVQVIREAINRNPAAHVACMTYTNAAVREIEDRVNHQNLTVSTIHDFLWDQIKSFQKELKAAMVALINDPAVEAIASTEAPVPADYFDQHEKGIQYKEWVSLKDGFISHDELIILAGYMFARYVKLSDILKDKFKFVFIDEYQDTHKIVVDIFLLHLRQSGRKNIIGFFGDAMQAIYEDGIGDLDAYRTGSEELVAEVKKEQNRRNPSLVIELANRLRTDGLRQEPSTDPKAPNMIDGRVKAGTIEFLYSYSRDLAFTKTTRFFAGWDFEDAKRTKELNLTHNLIAPKAGFKDLIEIYDKDPILKFCGELKKHIKENGLIIPEDLTFHEVAAQLNLHVRKDSKLDLIVSDPIKKLLYDELKDLPFSVVRKMYQSKEALIDDKKQDEDDENKKGSKRDALVRHLFKIQFLIHLYLNKEYNEFIRRTEIKVTSVQDKIDIKNVILELNCMSTCNIDEVIKFADEKGICRIDDRLTRFVEEKQYLYNRVKQIPFSQFQKLFYYLEGYTPYSTQHKIKGAEFDNVLVNLDNGKWNEYNFKSLFIGGGSDRVLAQTQKIFYVCCTRAKENLIVYFDSPEPGVVAKAKAWFGEEHVHEIV</sequence>
<keyword evidence="12" id="KW-1185">Reference proteome</keyword>
<proteinExistence type="predicted"/>
<dbReference type="Pfam" id="PF13245">
    <property type="entry name" value="AAA_19"/>
    <property type="match status" value="1"/>
</dbReference>
<dbReference type="GO" id="GO:0005524">
    <property type="term" value="F:ATP binding"/>
    <property type="evidence" value="ECO:0007669"/>
    <property type="project" value="UniProtKB-UniRule"/>
</dbReference>
<dbReference type="OrthoDB" id="1100019at2"/>
<dbReference type="EMBL" id="SJSL01000001">
    <property type="protein sequence ID" value="TCD03209.1"/>
    <property type="molecule type" value="Genomic_DNA"/>
</dbReference>
<evidence type="ECO:0000256" key="8">
    <source>
        <dbReference type="ARBA" id="ARBA00048988"/>
    </source>
</evidence>
<dbReference type="EC" id="5.6.2.4" evidence="7"/>
<dbReference type="GO" id="GO:0016887">
    <property type="term" value="F:ATP hydrolysis activity"/>
    <property type="evidence" value="ECO:0007669"/>
    <property type="project" value="RHEA"/>
</dbReference>
<evidence type="ECO:0000256" key="2">
    <source>
        <dbReference type="ARBA" id="ARBA00022801"/>
    </source>
</evidence>
<keyword evidence="3 9" id="KW-0347">Helicase</keyword>
<keyword evidence="4 9" id="KW-0067">ATP-binding</keyword>
<evidence type="ECO:0000313" key="12">
    <source>
        <dbReference type="Proteomes" id="UP000293347"/>
    </source>
</evidence>
<keyword evidence="1 9" id="KW-0547">Nucleotide-binding</keyword>
<dbReference type="PANTHER" id="PTHR11070">
    <property type="entry name" value="UVRD / RECB / PCRA DNA HELICASE FAMILY MEMBER"/>
    <property type="match status" value="1"/>
</dbReference>
<comment type="catalytic activity">
    <reaction evidence="8">
        <text>ATP + H2O = ADP + phosphate + H(+)</text>
        <dbReference type="Rhea" id="RHEA:13065"/>
        <dbReference type="ChEBI" id="CHEBI:15377"/>
        <dbReference type="ChEBI" id="CHEBI:15378"/>
        <dbReference type="ChEBI" id="CHEBI:30616"/>
        <dbReference type="ChEBI" id="CHEBI:43474"/>
        <dbReference type="ChEBI" id="CHEBI:456216"/>
        <dbReference type="EC" id="5.6.2.4"/>
    </reaction>
</comment>
<evidence type="ECO:0000256" key="6">
    <source>
        <dbReference type="ARBA" id="ARBA00034617"/>
    </source>
</evidence>
<dbReference type="GO" id="GO:0043138">
    <property type="term" value="F:3'-5' DNA helicase activity"/>
    <property type="evidence" value="ECO:0007669"/>
    <property type="project" value="UniProtKB-EC"/>
</dbReference>
<feature type="binding site" evidence="9">
    <location>
        <begin position="28"/>
        <end position="35"/>
    </location>
    <ligand>
        <name>ATP</name>
        <dbReference type="ChEBI" id="CHEBI:30616"/>
    </ligand>
</feature>
<comment type="catalytic activity">
    <reaction evidence="6">
        <text>Couples ATP hydrolysis with the unwinding of duplex DNA by translocating in the 3'-5' direction.</text>
        <dbReference type="EC" id="5.6.2.4"/>
    </reaction>
</comment>
<gene>
    <name evidence="11" type="ORF">EZ437_04345</name>
</gene>
<evidence type="ECO:0000256" key="7">
    <source>
        <dbReference type="ARBA" id="ARBA00034808"/>
    </source>
</evidence>
<reference evidence="11 12" key="1">
    <citation type="submission" date="2019-02" db="EMBL/GenBank/DDBJ databases">
        <title>Pedobacter sp. RP-1-14 sp. nov., isolated from Arctic soil.</title>
        <authorList>
            <person name="Dahal R.H."/>
        </authorList>
    </citation>
    <scope>NUCLEOTIDE SEQUENCE [LARGE SCALE GENOMIC DNA]</scope>
    <source>
        <strain evidence="11 12">RP-1-14</strain>
    </source>
</reference>
<protein>
    <recommendedName>
        <fullName evidence="7">DNA 3'-5' helicase</fullName>
        <ecNumber evidence="7">5.6.2.4</ecNumber>
    </recommendedName>
</protein>
<feature type="domain" description="UvrD-like helicase ATP-binding" evidence="10">
    <location>
        <begin position="7"/>
        <end position="257"/>
    </location>
</feature>
<dbReference type="InterPro" id="IPR014017">
    <property type="entry name" value="DNA_helicase_UvrD-like_C"/>
</dbReference>
<evidence type="ECO:0000259" key="10">
    <source>
        <dbReference type="PROSITE" id="PS51198"/>
    </source>
</evidence>
<dbReference type="Gene3D" id="3.40.50.300">
    <property type="entry name" value="P-loop containing nucleotide triphosphate hydrolases"/>
    <property type="match status" value="2"/>
</dbReference>
<dbReference type="GO" id="GO:0000725">
    <property type="term" value="P:recombinational repair"/>
    <property type="evidence" value="ECO:0007669"/>
    <property type="project" value="TreeGrafter"/>
</dbReference>
<dbReference type="GO" id="GO:0003677">
    <property type="term" value="F:DNA binding"/>
    <property type="evidence" value="ECO:0007669"/>
    <property type="project" value="InterPro"/>
</dbReference>
<evidence type="ECO:0000256" key="9">
    <source>
        <dbReference type="PROSITE-ProRule" id="PRU00560"/>
    </source>
</evidence>
<dbReference type="PROSITE" id="PS51198">
    <property type="entry name" value="UVRD_HELICASE_ATP_BIND"/>
    <property type="match status" value="1"/>
</dbReference>
<dbReference type="InterPro" id="IPR000212">
    <property type="entry name" value="DNA_helicase_UvrD/REP"/>
</dbReference>
<dbReference type="InterPro" id="IPR027417">
    <property type="entry name" value="P-loop_NTPase"/>
</dbReference>
<organism evidence="11 12">
    <name type="scientific">Pedobacter psychroterrae</name>
    <dbReference type="NCBI Taxonomy" id="2530453"/>
    <lineage>
        <taxon>Bacteria</taxon>
        <taxon>Pseudomonadati</taxon>
        <taxon>Bacteroidota</taxon>
        <taxon>Sphingobacteriia</taxon>
        <taxon>Sphingobacteriales</taxon>
        <taxon>Sphingobacteriaceae</taxon>
        <taxon>Pedobacter</taxon>
    </lineage>
</organism>
<dbReference type="InterPro" id="IPR014016">
    <property type="entry name" value="UvrD-like_ATP-bd"/>
</dbReference>
<dbReference type="Proteomes" id="UP000293347">
    <property type="component" value="Unassembled WGS sequence"/>
</dbReference>
<dbReference type="GO" id="GO:0005829">
    <property type="term" value="C:cytosol"/>
    <property type="evidence" value="ECO:0007669"/>
    <property type="project" value="TreeGrafter"/>
</dbReference>
<keyword evidence="2 9" id="KW-0378">Hydrolase</keyword>
<evidence type="ECO:0000313" key="11">
    <source>
        <dbReference type="EMBL" id="TCD03209.1"/>
    </source>
</evidence>
<evidence type="ECO:0000256" key="5">
    <source>
        <dbReference type="ARBA" id="ARBA00023235"/>
    </source>
</evidence>
<dbReference type="RefSeq" id="WP_131593597.1">
    <property type="nucleotide sequence ID" value="NZ_SJSL01000001.1"/>
</dbReference>
<accession>A0A4R0NSU3</accession>